<feature type="domain" description="MYND-type" evidence="15">
    <location>
        <begin position="8"/>
        <end position="45"/>
    </location>
</feature>
<feature type="compositionally biased region" description="Low complexity" evidence="14">
    <location>
        <begin position="121"/>
        <end position="133"/>
    </location>
</feature>
<dbReference type="Proteomes" id="UP001200034">
    <property type="component" value="Unassembled WGS sequence"/>
</dbReference>
<name>A0AAD4PHI9_9MUSC</name>
<dbReference type="SMART" id="SM00702">
    <property type="entry name" value="P4Hc"/>
    <property type="match status" value="1"/>
</dbReference>
<sequence length="475" mass="52260">MQKPQSRCAICGTPQQLLRCAKCKSVYYCSIAHQHMDWPVHRNECRLLARHKQNNNLNNSNSNKIQQLQQAVAATTLDVSGANCSTAQMMTPAAQAQSWPNDLDELFNYFDPPTLVTNAAQSSSVEQQAQQHQQHQHHPHHHSHNGEKSSSYQIGLADASFMGSGSERRYEDLCRNIINDMNQYGLSVVDDFLGMEKGLKILNEVRSMYNAGAFQDGQVASNMRTDAQSSTVRGDKIRGDKITWVGGNEPGCSNVGYLTNQIDSVVYRVNTMKDNGILGNYHIRERTRAMVACYPGSGTHYVMHVDNPNKDGRVITAIYYLNIDWDAKESGGILRIRPTPGTTMADVEPKFDRLIFFWSDIRNPHEVQPAHRTRYAITVWYFDAKEREEALNRAKLETSKTNNASAIAQQAEPDSTTTQPAPPTVAAATSSSMPSASAAPTASKALTPASMNTGSGALNANVANSSCAASNEICT</sequence>
<dbReference type="SUPFAM" id="SSF144232">
    <property type="entry name" value="HIT/MYND zinc finger-like"/>
    <property type="match status" value="1"/>
</dbReference>
<feature type="compositionally biased region" description="Polar residues" evidence="14">
    <location>
        <begin position="399"/>
        <end position="414"/>
    </location>
</feature>
<dbReference type="PROSITE" id="PS50865">
    <property type="entry name" value="ZF_MYND_2"/>
    <property type="match status" value="1"/>
</dbReference>
<comment type="catalytic activity">
    <reaction evidence="12">
        <text>L-prolyl-[hypoxia-inducible factor alpha subunit] + 2-oxoglutarate + O2 = trans-4-hydroxy-L-prolyl-[hypoxia-inducible factor alpha subunit] + succinate + CO2</text>
        <dbReference type="Rhea" id="RHEA:48400"/>
        <dbReference type="Rhea" id="RHEA-COMP:12093"/>
        <dbReference type="Rhea" id="RHEA-COMP:12094"/>
        <dbReference type="ChEBI" id="CHEBI:15379"/>
        <dbReference type="ChEBI" id="CHEBI:16526"/>
        <dbReference type="ChEBI" id="CHEBI:16810"/>
        <dbReference type="ChEBI" id="CHEBI:30031"/>
        <dbReference type="ChEBI" id="CHEBI:50342"/>
        <dbReference type="ChEBI" id="CHEBI:61965"/>
        <dbReference type="EC" id="1.14.11.29"/>
    </reaction>
</comment>
<feature type="domain" description="Fe2OG dioxygenase" evidence="16">
    <location>
        <begin position="285"/>
        <end position="383"/>
    </location>
</feature>
<evidence type="ECO:0000256" key="7">
    <source>
        <dbReference type="ARBA" id="ARBA00022964"/>
    </source>
</evidence>
<evidence type="ECO:0000256" key="3">
    <source>
        <dbReference type="ARBA" id="ARBA00022723"/>
    </source>
</evidence>
<dbReference type="Gene3D" id="2.60.120.620">
    <property type="entry name" value="q2cbj1_9rhob like domain"/>
    <property type="match status" value="1"/>
</dbReference>
<evidence type="ECO:0000256" key="5">
    <source>
        <dbReference type="ARBA" id="ARBA00022833"/>
    </source>
</evidence>
<evidence type="ECO:0000256" key="4">
    <source>
        <dbReference type="ARBA" id="ARBA00022771"/>
    </source>
</evidence>
<gene>
    <name evidence="17" type="ORF">KR093_003962</name>
</gene>
<dbReference type="InterPro" id="IPR044862">
    <property type="entry name" value="Pro_4_hyd_alph_FE2OG_OXY"/>
</dbReference>
<evidence type="ECO:0000256" key="12">
    <source>
        <dbReference type="ARBA" id="ARBA00049134"/>
    </source>
</evidence>
<evidence type="ECO:0000256" key="14">
    <source>
        <dbReference type="SAM" id="MobiDB-lite"/>
    </source>
</evidence>
<organism evidence="17 18">
    <name type="scientific">Drosophila rubida</name>
    <dbReference type="NCBI Taxonomy" id="30044"/>
    <lineage>
        <taxon>Eukaryota</taxon>
        <taxon>Metazoa</taxon>
        <taxon>Ecdysozoa</taxon>
        <taxon>Arthropoda</taxon>
        <taxon>Hexapoda</taxon>
        <taxon>Insecta</taxon>
        <taxon>Pterygota</taxon>
        <taxon>Neoptera</taxon>
        <taxon>Endopterygota</taxon>
        <taxon>Diptera</taxon>
        <taxon>Brachycera</taxon>
        <taxon>Muscomorpha</taxon>
        <taxon>Ephydroidea</taxon>
        <taxon>Drosophilidae</taxon>
        <taxon>Drosophila</taxon>
    </lineage>
</organism>
<reference evidence="17" key="1">
    <citation type="journal article" date="2021" name="Mol. Ecol. Resour.">
        <title>Phylogenomic analyses of the genus Drosophila reveals genomic signals of climate adaptation.</title>
        <authorList>
            <person name="Li F."/>
            <person name="Rane R.V."/>
            <person name="Luria V."/>
            <person name="Xiong Z."/>
            <person name="Chen J."/>
            <person name="Li Z."/>
            <person name="Catullo R.A."/>
            <person name="Griffin P.C."/>
            <person name="Schiffer M."/>
            <person name="Pearce S."/>
            <person name="Lee S.F."/>
            <person name="McElroy K."/>
            <person name="Stocker A."/>
            <person name="Shirriffs J."/>
            <person name="Cockerell F."/>
            <person name="Coppin C."/>
            <person name="Sgro C.M."/>
            <person name="Karger A."/>
            <person name="Cain J.W."/>
            <person name="Weber J.A."/>
            <person name="Santpere G."/>
            <person name="Kirschner M.W."/>
            <person name="Hoffmann A.A."/>
            <person name="Oakeshott J.G."/>
            <person name="Zhang G."/>
        </authorList>
    </citation>
    <scope>NUCLEOTIDE SEQUENCE</scope>
    <source>
        <strain evidence="17">BGI-SZ-2011g</strain>
    </source>
</reference>
<dbReference type="AlphaFoldDB" id="A0AAD4PHI9"/>
<evidence type="ECO:0000256" key="6">
    <source>
        <dbReference type="ARBA" id="ARBA00022896"/>
    </source>
</evidence>
<feature type="compositionally biased region" description="Basic residues" evidence="14">
    <location>
        <begin position="134"/>
        <end position="143"/>
    </location>
</feature>
<dbReference type="GO" id="GO:0008198">
    <property type="term" value="F:ferrous iron binding"/>
    <property type="evidence" value="ECO:0007669"/>
    <property type="project" value="TreeGrafter"/>
</dbReference>
<dbReference type="InterPro" id="IPR002893">
    <property type="entry name" value="Znf_MYND"/>
</dbReference>
<dbReference type="GO" id="GO:0005634">
    <property type="term" value="C:nucleus"/>
    <property type="evidence" value="ECO:0007669"/>
    <property type="project" value="UniProtKB-SubCell"/>
</dbReference>
<proteinExistence type="predicted"/>
<evidence type="ECO:0000313" key="17">
    <source>
        <dbReference type="EMBL" id="KAH8359022.1"/>
    </source>
</evidence>
<keyword evidence="18" id="KW-1185">Reference proteome</keyword>
<keyword evidence="10" id="KW-0539">Nucleus</keyword>
<dbReference type="Gene3D" id="6.10.140.2220">
    <property type="match status" value="1"/>
</dbReference>
<keyword evidence="9" id="KW-0408">Iron</keyword>
<dbReference type="Pfam" id="PF01753">
    <property type="entry name" value="zf-MYND"/>
    <property type="match status" value="1"/>
</dbReference>
<evidence type="ECO:0000259" key="16">
    <source>
        <dbReference type="PROSITE" id="PS51471"/>
    </source>
</evidence>
<keyword evidence="6" id="KW-0847">Vitamin C</keyword>
<evidence type="ECO:0000259" key="15">
    <source>
        <dbReference type="PROSITE" id="PS50865"/>
    </source>
</evidence>
<feature type="region of interest" description="Disordered" evidence="14">
    <location>
        <begin position="119"/>
        <end position="150"/>
    </location>
</feature>
<evidence type="ECO:0000256" key="9">
    <source>
        <dbReference type="ARBA" id="ARBA00023004"/>
    </source>
</evidence>
<keyword evidence="7" id="KW-0223">Dioxygenase</keyword>
<protein>
    <recommendedName>
        <fullName evidence="11">hypoxia-inducible factor-proline dioxygenase</fullName>
        <ecNumber evidence="11">1.14.11.29</ecNumber>
    </recommendedName>
</protein>
<dbReference type="InterPro" id="IPR005123">
    <property type="entry name" value="Oxoglu/Fe-dep_dioxygenase_dom"/>
</dbReference>
<comment type="caution">
    <text evidence="17">The sequence shown here is derived from an EMBL/GenBank/DDBJ whole genome shotgun (WGS) entry which is preliminary data.</text>
</comment>
<dbReference type="Pfam" id="PF13640">
    <property type="entry name" value="2OG-FeII_Oxy_3"/>
    <property type="match status" value="1"/>
</dbReference>
<feature type="region of interest" description="Disordered" evidence="14">
    <location>
        <begin position="396"/>
        <end position="443"/>
    </location>
</feature>
<dbReference type="PROSITE" id="PS51471">
    <property type="entry name" value="FE2OG_OXY"/>
    <property type="match status" value="1"/>
</dbReference>
<evidence type="ECO:0000256" key="11">
    <source>
        <dbReference type="ARBA" id="ARBA00039004"/>
    </source>
</evidence>
<evidence type="ECO:0000256" key="10">
    <source>
        <dbReference type="ARBA" id="ARBA00023242"/>
    </source>
</evidence>
<dbReference type="GO" id="GO:0160082">
    <property type="term" value="F:hypoxia-inducible factor-proline dioxygenase activity"/>
    <property type="evidence" value="ECO:0007669"/>
    <property type="project" value="UniProtKB-EC"/>
</dbReference>
<evidence type="ECO:0000313" key="18">
    <source>
        <dbReference type="Proteomes" id="UP001200034"/>
    </source>
</evidence>
<keyword evidence="8" id="KW-0560">Oxidoreductase</keyword>
<dbReference type="InterPro" id="IPR006620">
    <property type="entry name" value="Pro_4_hyd_alph"/>
</dbReference>
<evidence type="ECO:0000256" key="1">
    <source>
        <dbReference type="ARBA" id="ARBA00001961"/>
    </source>
</evidence>
<dbReference type="PROSITE" id="PS01360">
    <property type="entry name" value="ZF_MYND_1"/>
    <property type="match status" value="1"/>
</dbReference>
<evidence type="ECO:0000256" key="13">
    <source>
        <dbReference type="PROSITE-ProRule" id="PRU00134"/>
    </source>
</evidence>
<dbReference type="PANTHER" id="PTHR12907">
    <property type="entry name" value="EGL NINE HOMOLOG-RELATED"/>
    <property type="match status" value="1"/>
</dbReference>
<dbReference type="EC" id="1.14.11.29" evidence="11"/>
<dbReference type="EMBL" id="JAJJHW010003409">
    <property type="protein sequence ID" value="KAH8359022.1"/>
    <property type="molecule type" value="Genomic_DNA"/>
</dbReference>
<dbReference type="GO" id="GO:0071456">
    <property type="term" value="P:cellular response to hypoxia"/>
    <property type="evidence" value="ECO:0007669"/>
    <property type="project" value="TreeGrafter"/>
</dbReference>
<dbReference type="PANTHER" id="PTHR12907:SF26">
    <property type="entry name" value="HIF PROLYL HYDROXYLASE, ISOFORM C"/>
    <property type="match status" value="1"/>
</dbReference>
<dbReference type="GO" id="GO:0031418">
    <property type="term" value="F:L-ascorbic acid binding"/>
    <property type="evidence" value="ECO:0007669"/>
    <property type="project" value="UniProtKB-KW"/>
</dbReference>
<evidence type="ECO:0000256" key="2">
    <source>
        <dbReference type="ARBA" id="ARBA00004123"/>
    </source>
</evidence>
<comment type="cofactor">
    <cofactor evidence="1">
        <name>L-ascorbate</name>
        <dbReference type="ChEBI" id="CHEBI:38290"/>
    </cofactor>
</comment>
<dbReference type="GO" id="GO:0008270">
    <property type="term" value="F:zinc ion binding"/>
    <property type="evidence" value="ECO:0007669"/>
    <property type="project" value="UniProtKB-KW"/>
</dbReference>
<accession>A0AAD4PHI9</accession>
<feature type="compositionally biased region" description="Low complexity" evidence="14">
    <location>
        <begin position="415"/>
        <end position="443"/>
    </location>
</feature>
<dbReference type="InterPro" id="IPR051559">
    <property type="entry name" value="HIF_prolyl_hydroxylases"/>
</dbReference>
<comment type="subcellular location">
    <subcellularLocation>
        <location evidence="2">Nucleus</location>
    </subcellularLocation>
</comment>
<keyword evidence="5" id="KW-0862">Zinc</keyword>
<keyword evidence="3" id="KW-0479">Metal-binding</keyword>
<evidence type="ECO:0000256" key="8">
    <source>
        <dbReference type="ARBA" id="ARBA00023002"/>
    </source>
</evidence>
<dbReference type="FunFam" id="2.60.120.620:FF:000005">
    <property type="entry name" value="Egl nine homolog 1"/>
    <property type="match status" value="1"/>
</dbReference>
<keyword evidence="4 13" id="KW-0863">Zinc-finger</keyword>